<comment type="catalytic activity">
    <reaction evidence="1">
        <text>beta-D-fructose 1,6-bisphosphate + H2O = beta-D-fructose 6-phosphate + phosphate</text>
        <dbReference type="Rhea" id="RHEA:11064"/>
        <dbReference type="ChEBI" id="CHEBI:15377"/>
        <dbReference type="ChEBI" id="CHEBI:32966"/>
        <dbReference type="ChEBI" id="CHEBI:43474"/>
        <dbReference type="ChEBI" id="CHEBI:57634"/>
        <dbReference type="EC" id="3.1.3.11"/>
    </reaction>
</comment>
<protein>
    <recommendedName>
        <fullName evidence="5">fructose-bisphosphatase</fullName>
        <ecNumber evidence="5">3.1.3.11</ecNumber>
    </recommendedName>
    <alternativeName>
        <fullName evidence="11">D-fructose-1,6-bisphosphate 1-phosphohydrolase</fullName>
    </alternativeName>
</protein>
<evidence type="ECO:0000256" key="4">
    <source>
        <dbReference type="ARBA" id="ARBA00011881"/>
    </source>
</evidence>
<comment type="pathway">
    <text evidence="10">Carbohydrate biosynthesis.</text>
</comment>
<dbReference type="EC" id="3.1.3.11" evidence="5"/>
<feature type="signal peptide" evidence="13">
    <location>
        <begin position="1"/>
        <end position="15"/>
    </location>
</feature>
<evidence type="ECO:0000313" key="17">
    <source>
        <dbReference type="Proteomes" id="UP001165060"/>
    </source>
</evidence>
<dbReference type="PANTHER" id="PTHR11556">
    <property type="entry name" value="FRUCTOSE-1,6-BISPHOSPHATASE-RELATED"/>
    <property type="match status" value="1"/>
</dbReference>
<dbReference type="Pfam" id="PF00316">
    <property type="entry name" value="FBPase"/>
    <property type="match status" value="1"/>
</dbReference>
<reference evidence="16 17" key="1">
    <citation type="journal article" date="2023" name="Commun. Biol.">
        <title>Genome analysis of Parmales, the sister group of diatoms, reveals the evolutionary specialization of diatoms from phago-mixotrophs to photoautotrophs.</title>
        <authorList>
            <person name="Ban H."/>
            <person name="Sato S."/>
            <person name="Yoshikawa S."/>
            <person name="Yamada K."/>
            <person name="Nakamura Y."/>
            <person name="Ichinomiya M."/>
            <person name="Sato N."/>
            <person name="Blanc-Mathieu R."/>
            <person name="Endo H."/>
            <person name="Kuwata A."/>
            <person name="Ogata H."/>
        </authorList>
    </citation>
    <scope>NUCLEOTIDE SEQUENCE [LARGE SCALE GENOMIC DNA]</scope>
</reference>
<dbReference type="Pfam" id="PF18913">
    <property type="entry name" value="FBPase_C"/>
    <property type="match status" value="1"/>
</dbReference>
<dbReference type="HAMAP" id="MF_01855">
    <property type="entry name" value="FBPase_class1"/>
    <property type="match status" value="1"/>
</dbReference>
<evidence type="ECO:0000256" key="3">
    <source>
        <dbReference type="ARBA" id="ARBA00010941"/>
    </source>
</evidence>
<dbReference type="InterPro" id="IPR000146">
    <property type="entry name" value="FBPase_class-1"/>
</dbReference>
<keyword evidence="9 12" id="KW-0119">Carbohydrate metabolism</keyword>
<dbReference type="InterPro" id="IPR020548">
    <property type="entry name" value="Fructose_bisphosphatase_AS"/>
</dbReference>
<feature type="domain" description="Fructose-1-6-bisphosphatase class 1 C-terminal" evidence="15">
    <location>
        <begin position="268"/>
        <end position="398"/>
    </location>
</feature>
<evidence type="ECO:0000256" key="8">
    <source>
        <dbReference type="ARBA" id="ARBA00022842"/>
    </source>
</evidence>
<proteinExistence type="inferred from homology"/>
<evidence type="ECO:0000256" key="12">
    <source>
        <dbReference type="RuleBase" id="RU000508"/>
    </source>
</evidence>
<evidence type="ECO:0000256" key="13">
    <source>
        <dbReference type="SAM" id="SignalP"/>
    </source>
</evidence>
<dbReference type="Gene3D" id="3.40.190.80">
    <property type="match status" value="1"/>
</dbReference>
<dbReference type="InterPro" id="IPR028343">
    <property type="entry name" value="FBPtase"/>
</dbReference>
<dbReference type="Gene3D" id="3.30.540.10">
    <property type="entry name" value="Fructose-1,6-Bisphosphatase, subunit A, domain 1"/>
    <property type="match status" value="1"/>
</dbReference>
<evidence type="ECO:0000256" key="1">
    <source>
        <dbReference type="ARBA" id="ARBA00001273"/>
    </source>
</evidence>
<dbReference type="EMBL" id="BRYB01000100">
    <property type="protein sequence ID" value="GMI22744.1"/>
    <property type="molecule type" value="Genomic_DNA"/>
</dbReference>
<evidence type="ECO:0000256" key="6">
    <source>
        <dbReference type="ARBA" id="ARBA00022723"/>
    </source>
</evidence>
<dbReference type="PRINTS" id="PR00115">
    <property type="entry name" value="F16BPHPHTASE"/>
</dbReference>
<feature type="chain" id="PRO_5047126668" description="fructose-bisphosphatase" evidence="13">
    <location>
        <begin position="16"/>
        <end position="402"/>
    </location>
</feature>
<evidence type="ECO:0000256" key="7">
    <source>
        <dbReference type="ARBA" id="ARBA00022801"/>
    </source>
</evidence>
<dbReference type="Proteomes" id="UP001165060">
    <property type="component" value="Unassembled WGS sequence"/>
</dbReference>
<dbReference type="InterPro" id="IPR033391">
    <property type="entry name" value="FBPase_N"/>
</dbReference>
<comment type="similarity">
    <text evidence="3 12">Belongs to the FBPase class 1 family.</text>
</comment>
<evidence type="ECO:0000313" key="16">
    <source>
        <dbReference type="EMBL" id="GMI22744.1"/>
    </source>
</evidence>
<evidence type="ECO:0000256" key="11">
    <source>
        <dbReference type="ARBA" id="ARBA00032973"/>
    </source>
</evidence>
<evidence type="ECO:0000259" key="15">
    <source>
        <dbReference type="Pfam" id="PF18913"/>
    </source>
</evidence>
<evidence type="ECO:0000256" key="2">
    <source>
        <dbReference type="ARBA" id="ARBA00001946"/>
    </source>
</evidence>
<evidence type="ECO:0000256" key="10">
    <source>
        <dbReference type="ARBA" id="ARBA00024331"/>
    </source>
</evidence>
<name>A0ABQ6MAI0_9STRA</name>
<keyword evidence="13" id="KW-0732">Signal</keyword>
<dbReference type="SUPFAM" id="SSF56655">
    <property type="entry name" value="Carbohydrate phosphatase"/>
    <property type="match status" value="1"/>
</dbReference>
<evidence type="ECO:0000259" key="14">
    <source>
        <dbReference type="Pfam" id="PF00316"/>
    </source>
</evidence>
<comment type="caution">
    <text evidence="16">The sequence shown here is derived from an EMBL/GenBank/DDBJ whole genome shotgun (WGS) entry which is preliminary data.</text>
</comment>
<organism evidence="16 17">
    <name type="scientific">Tetraparma gracilis</name>
    <dbReference type="NCBI Taxonomy" id="2962635"/>
    <lineage>
        <taxon>Eukaryota</taxon>
        <taxon>Sar</taxon>
        <taxon>Stramenopiles</taxon>
        <taxon>Ochrophyta</taxon>
        <taxon>Bolidophyceae</taxon>
        <taxon>Parmales</taxon>
        <taxon>Triparmaceae</taxon>
        <taxon>Tetraparma</taxon>
    </lineage>
</organism>
<keyword evidence="17" id="KW-1185">Reference proteome</keyword>
<evidence type="ECO:0000256" key="9">
    <source>
        <dbReference type="ARBA" id="ARBA00023277"/>
    </source>
</evidence>
<gene>
    <name evidence="16" type="ORF">TeGR_g9278</name>
</gene>
<keyword evidence="7 12" id="KW-0378">Hydrolase</keyword>
<dbReference type="CDD" id="cd00354">
    <property type="entry name" value="FBPase"/>
    <property type="match status" value="1"/>
</dbReference>
<comment type="cofactor">
    <cofactor evidence="2">
        <name>Mg(2+)</name>
        <dbReference type="ChEBI" id="CHEBI:18420"/>
    </cofactor>
</comment>
<dbReference type="PIRSF" id="PIRSF000904">
    <property type="entry name" value="FBPtase_SBPase"/>
    <property type="match status" value="1"/>
</dbReference>
<dbReference type="PROSITE" id="PS00124">
    <property type="entry name" value="FBPASE"/>
    <property type="match status" value="1"/>
</dbReference>
<feature type="domain" description="Fructose-1-6-bisphosphatase class I N-terminal" evidence="14">
    <location>
        <begin position="56"/>
        <end position="264"/>
    </location>
</feature>
<comment type="subunit">
    <text evidence="4">Homotetramer.</text>
</comment>
<dbReference type="PANTHER" id="PTHR11556:SF1">
    <property type="entry name" value="FRUCTOSE-BISPHOSPHATASE"/>
    <property type="match status" value="1"/>
</dbReference>
<evidence type="ECO:0000256" key="5">
    <source>
        <dbReference type="ARBA" id="ARBA00013093"/>
    </source>
</evidence>
<keyword evidence="6" id="KW-0479">Metal-binding</keyword>
<dbReference type="PIRSF" id="PIRSF500210">
    <property type="entry name" value="FBPtase"/>
    <property type="match status" value="1"/>
</dbReference>
<dbReference type="InterPro" id="IPR044015">
    <property type="entry name" value="FBPase_C_dom"/>
</dbReference>
<keyword evidence="8" id="KW-0460">Magnesium</keyword>
<accession>A0ABQ6MAI0</accession>
<sequence>MRLLSLALLAPLAQGFLPAPAAPRPFTQRAPLHMSAPPKTRKAPVFDEVCETTGVTLTRFMIEVAFLNPEMQELPALFSGISTACKAISDMVKRSQLTGLVGYADGGGSINVQGEEQKTLDIMTNDVLKRALRFTGKLGVLASEEEDTPVGVPLNPKDVVFDETSKYTAVFDPLDGSSNVDAGIPTGTIFGIFEHDDECEIAEGGSMTEDELLCLQNTLKPGTDLIASGYCLYSSSCFFVVTLGAGVYGFTLDENIGEFVLTHPNIKVPETSKIYSFNEANMPQWDVPMRETVEKWRLGTGASGNSFTSRYIGSMVGDVHRTLLYGGVFGYPSDKKNVNGKLRLLYEGAPMSFLMEQAGGLSTDGRGRVMEIVPKEVHQRVPIIMGSKKDVQEVIDAYAKSK</sequence>